<dbReference type="Gene3D" id="3.30.950.30">
    <property type="entry name" value="Schlafen, AAA domain"/>
    <property type="match status" value="1"/>
</dbReference>
<name>A0A5M3Y033_9ACTN</name>
<reference evidence="1 2" key="1">
    <citation type="submission" date="2019-10" db="EMBL/GenBank/DDBJ databases">
        <title>Whole genome shotgun sequence of Acrocarpospora pleiomorpha NBRC 16267.</title>
        <authorList>
            <person name="Ichikawa N."/>
            <person name="Kimura A."/>
            <person name="Kitahashi Y."/>
            <person name="Komaki H."/>
            <person name="Oguchi A."/>
        </authorList>
    </citation>
    <scope>NUCLEOTIDE SEQUENCE [LARGE SCALE GENOMIC DNA]</scope>
    <source>
        <strain evidence="1 2">NBRC 16267</strain>
    </source>
</reference>
<organism evidence="1 2">
    <name type="scientific">Acrocarpospora pleiomorpha</name>
    <dbReference type="NCBI Taxonomy" id="90975"/>
    <lineage>
        <taxon>Bacteria</taxon>
        <taxon>Bacillati</taxon>
        <taxon>Actinomycetota</taxon>
        <taxon>Actinomycetes</taxon>
        <taxon>Streptosporangiales</taxon>
        <taxon>Streptosporangiaceae</taxon>
        <taxon>Acrocarpospora</taxon>
    </lineage>
</organism>
<accession>A0A5M3Y033</accession>
<keyword evidence="2" id="KW-1185">Reference proteome</keyword>
<dbReference type="Proteomes" id="UP000377595">
    <property type="component" value="Unassembled WGS sequence"/>
</dbReference>
<dbReference type="EMBL" id="BLAF01000069">
    <property type="protein sequence ID" value="GES25559.1"/>
    <property type="molecule type" value="Genomic_DNA"/>
</dbReference>
<dbReference type="RefSeq" id="WP_344318326.1">
    <property type="nucleotide sequence ID" value="NZ_BAAAHM010000052.1"/>
</dbReference>
<protein>
    <submittedName>
        <fullName evidence="1">Uncharacterized protein</fullName>
    </submittedName>
</protein>
<dbReference type="InterPro" id="IPR038461">
    <property type="entry name" value="Schlafen_AlbA_2_dom_sf"/>
</dbReference>
<proteinExistence type="predicted"/>
<comment type="caution">
    <text evidence="1">The sequence shown here is derived from an EMBL/GenBank/DDBJ whole genome shotgun (WGS) entry which is preliminary data.</text>
</comment>
<dbReference type="AlphaFoldDB" id="A0A5M3Y033"/>
<evidence type="ECO:0000313" key="1">
    <source>
        <dbReference type="EMBL" id="GES25559.1"/>
    </source>
</evidence>
<evidence type="ECO:0000313" key="2">
    <source>
        <dbReference type="Proteomes" id="UP000377595"/>
    </source>
</evidence>
<sequence length="358" mass="38507">MTDRSSGTTAGAIKAGIERFRLADRPDVAVLYPDVCFASIEAVGEVTISLLVDSVLTGWRPEAQLTTPGSAPFPIASLVVSRDSAARFHPELSNRDPVEIQVWADGRVTVEVEFQGSDVTMVGEQWRSTARDVLAEWARESGAELLSVFNDRSRSLPDVWNATFAVPTADRTVRDLVELGTRALRTAELSMTGWGAEQDIRRLLADGDAHAVLGWPPSAVLELRAALPKGSGELDFAADVCAFANGVRGGTIIVGVAREPARLTPVHGDEGLVRRIIEERVFPVPERLSVHQVANILVVRVPPQDRLIRPFLLRVASGGLEAFAVVERYGVETRARSAAAMHTALAVGAAALLPRTDG</sequence>
<gene>
    <name evidence="1" type="ORF">Aple_084580</name>
</gene>